<dbReference type="Gene3D" id="3.20.20.140">
    <property type="entry name" value="Metal-dependent hydrolases"/>
    <property type="match status" value="1"/>
</dbReference>
<evidence type="ECO:0000313" key="1">
    <source>
        <dbReference type="EMBL" id="MFC5449925.1"/>
    </source>
</evidence>
<organism evidence="1 2">
    <name type="scientific">Paenibacillus aestuarii</name>
    <dbReference type="NCBI Taxonomy" id="516965"/>
    <lineage>
        <taxon>Bacteria</taxon>
        <taxon>Bacillati</taxon>
        <taxon>Bacillota</taxon>
        <taxon>Bacilli</taxon>
        <taxon>Bacillales</taxon>
        <taxon>Paenibacillaceae</taxon>
        <taxon>Paenibacillus</taxon>
    </lineage>
</organism>
<keyword evidence="2" id="KW-1185">Reference proteome</keyword>
<reference evidence="2" key="1">
    <citation type="journal article" date="2019" name="Int. J. Syst. Evol. Microbiol.">
        <title>The Global Catalogue of Microorganisms (GCM) 10K type strain sequencing project: providing services to taxonomists for standard genome sequencing and annotation.</title>
        <authorList>
            <consortium name="The Broad Institute Genomics Platform"/>
            <consortium name="The Broad Institute Genome Sequencing Center for Infectious Disease"/>
            <person name="Wu L."/>
            <person name="Ma J."/>
        </authorList>
    </citation>
    <scope>NUCLEOTIDE SEQUENCE [LARGE SCALE GENOMIC DNA]</scope>
    <source>
        <strain evidence="2">KACC 11904</strain>
    </source>
</reference>
<dbReference type="PROSITE" id="PS51365">
    <property type="entry name" value="RENAL_DIPEPTIDASE_2"/>
    <property type="match status" value="1"/>
</dbReference>
<name>A0ABW0K976_9BACL</name>
<evidence type="ECO:0000313" key="2">
    <source>
        <dbReference type="Proteomes" id="UP001596044"/>
    </source>
</evidence>
<dbReference type="EMBL" id="JBHSMJ010000022">
    <property type="protein sequence ID" value="MFC5449925.1"/>
    <property type="molecule type" value="Genomic_DNA"/>
</dbReference>
<dbReference type="PROSITE" id="PS00869">
    <property type="entry name" value="RENAL_DIPEPTIDASE_1"/>
    <property type="match status" value="1"/>
</dbReference>
<dbReference type="InterPro" id="IPR000180">
    <property type="entry name" value="Dipep_AS"/>
</dbReference>
<dbReference type="Pfam" id="PF01244">
    <property type="entry name" value="Peptidase_M19"/>
    <property type="match status" value="1"/>
</dbReference>
<dbReference type="CDD" id="cd01301">
    <property type="entry name" value="rDP_like"/>
    <property type="match status" value="1"/>
</dbReference>
<comment type="caution">
    <text evidence="1">The sequence shown here is derived from an EMBL/GenBank/DDBJ whole genome shotgun (WGS) entry which is preliminary data.</text>
</comment>
<dbReference type="PANTHER" id="PTHR10443">
    <property type="entry name" value="MICROSOMAL DIPEPTIDASE"/>
    <property type="match status" value="1"/>
</dbReference>
<protein>
    <submittedName>
        <fullName evidence="1">Dipeptidase</fullName>
    </submittedName>
</protein>
<dbReference type="Proteomes" id="UP001596044">
    <property type="component" value="Unassembled WGS sequence"/>
</dbReference>
<gene>
    <name evidence="1" type="ORF">ACFPOG_16870</name>
</gene>
<dbReference type="RefSeq" id="WP_270884914.1">
    <property type="nucleotide sequence ID" value="NZ_JAQFVF010000080.1"/>
</dbReference>
<dbReference type="SUPFAM" id="SSF51556">
    <property type="entry name" value="Metallo-dependent hydrolases"/>
    <property type="match status" value="1"/>
</dbReference>
<dbReference type="PANTHER" id="PTHR10443:SF12">
    <property type="entry name" value="DIPEPTIDASE"/>
    <property type="match status" value="1"/>
</dbReference>
<proteinExistence type="predicted"/>
<dbReference type="InterPro" id="IPR032466">
    <property type="entry name" value="Metal_Hydrolase"/>
</dbReference>
<dbReference type="InterPro" id="IPR008257">
    <property type="entry name" value="Pept_M19"/>
</dbReference>
<accession>A0ABW0K976</accession>
<sequence length="340" mass="37950">MGNIERTLMKPVIDAHFDLLMDVVIRRARGERRVIETSYLPDFLSGGINTVVAAVFVDSAFVPEMALRKALQQISSLHDEVRESSQIALCRTTEELEQARSQGKISFILSLEGADPLYNDLSMLRIFYELGVRILGLTWSRRNSAGEGSDFTPYPRRKSSGLSDFGLQLVEAAEAIGMLIDVSHLNDEGFRDVMEVANRPVIASHSNCRSLTQTMRNLSDVQIAAIARHNGVIGINSISMFVADRDEDANVDHMVRHIDHIVNLAGIEHVGIGLDLTDAFLKYVAAEDLAQMSRKPFDIFKGHAELPKLQETLSKRGYSAEHIDLILGGNFERAFKRVWK</sequence>